<dbReference type="RefSeq" id="WP_208238536.1">
    <property type="nucleotide sequence ID" value="NZ_BAAAQU010000002.1"/>
</dbReference>
<comment type="caution">
    <text evidence="2">The sequence shown here is derived from an EMBL/GenBank/DDBJ whole genome shotgun (WGS) entry which is preliminary data.</text>
</comment>
<evidence type="ECO:0000256" key="1">
    <source>
        <dbReference type="SAM" id="MobiDB-lite"/>
    </source>
</evidence>
<reference evidence="2" key="1">
    <citation type="submission" date="2021-03" db="EMBL/GenBank/DDBJ databases">
        <title>Leucobacter chromiisoli sp. nov., isolated from chromium-containing soil of chemical plant.</title>
        <authorList>
            <person name="Xu Z."/>
        </authorList>
    </citation>
    <scope>NUCLEOTIDE SEQUENCE</scope>
    <source>
        <strain evidence="2">K 70/01</strain>
    </source>
</reference>
<proteinExistence type="predicted"/>
<dbReference type="AlphaFoldDB" id="A0A939QH03"/>
<dbReference type="EMBL" id="JAGFBF010000005">
    <property type="protein sequence ID" value="MBO2989933.1"/>
    <property type="molecule type" value="Genomic_DNA"/>
</dbReference>
<sequence>MIAQRDSFEAMSWQREESEPQRIDRQAFEGLTRDLEGRSGDMVIQLNADMVRSLLAAHQRPESRHGARIRDDERGVTYNVTIDREGGAARLRTVEVVPDEGVDNPAVFRLPTQLLATLAAEVLADSEAGYFAMGVRADPDTQRKPSAAELADLAGKDGAGWTRHMIAEAFDRNLSTVDQWLRRARKELPDRFEPQRRGPKPKTPDAPAPGNSENGETENE</sequence>
<evidence type="ECO:0000313" key="2">
    <source>
        <dbReference type="EMBL" id="MBO2989933.1"/>
    </source>
</evidence>
<organism evidence="2 3">
    <name type="scientific">Leucobacter tardus</name>
    <dbReference type="NCBI Taxonomy" id="501483"/>
    <lineage>
        <taxon>Bacteria</taxon>
        <taxon>Bacillati</taxon>
        <taxon>Actinomycetota</taxon>
        <taxon>Actinomycetes</taxon>
        <taxon>Micrococcales</taxon>
        <taxon>Microbacteriaceae</taxon>
        <taxon>Leucobacter</taxon>
    </lineage>
</organism>
<accession>A0A939QH03</accession>
<evidence type="ECO:0000313" key="3">
    <source>
        <dbReference type="Proteomes" id="UP000668403"/>
    </source>
</evidence>
<dbReference type="Proteomes" id="UP000668403">
    <property type="component" value="Unassembled WGS sequence"/>
</dbReference>
<gene>
    <name evidence="2" type="ORF">J4H85_07985</name>
</gene>
<feature type="compositionally biased region" description="Basic and acidic residues" evidence="1">
    <location>
        <begin position="186"/>
        <end position="196"/>
    </location>
</feature>
<feature type="region of interest" description="Disordered" evidence="1">
    <location>
        <begin position="185"/>
        <end position="220"/>
    </location>
</feature>
<feature type="region of interest" description="Disordered" evidence="1">
    <location>
        <begin position="1"/>
        <end position="21"/>
    </location>
</feature>
<name>A0A939QH03_9MICO</name>
<protein>
    <submittedName>
        <fullName evidence="2">Helix-turn-helix domain-containing protein</fullName>
    </submittedName>
</protein>
<keyword evidence="3" id="KW-1185">Reference proteome</keyword>